<keyword evidence="1" id="KW-1133">Transmembrane helix</keyword>
<protein>
    <recommendedName>
        <fullName evidence="4">Adhesin</fullName>
    </recommendedName>
</protein>
<proteinExistence type="predicted"/>
<accession>A0AAJ4WDF3</accession>
<feature type="transmembrane region" description="Helical" evidence="1">
    <location>
        <begin position="20"/>
        <end position="39"/>
    </location>
</feature>
<dbReference type="GO" id="GO:0007155">
    <property type="term" value="P:cell adhesion"/>
    <property type="evidence" value="ECO:0007669"/>
    <property type="project" value="InterPro"/>
</dbReference>
<comment type="caution">
    <text evidence="2">The sequence shown here is derived from an EMBL/GenBank/DDBJ whole genome shotgun (WGS) entry which is preliminary data.</text>
</comment>
<dbReference type="GO" id="GO:0009289">
    <property type="term" value="C:pilus"/>
    <property type="evidence" value="ECO:0007669"/>
    <property type="project" value="InterPro"/>
</dbReference>
<gene>
    <name evidence="2" type="ORF">SAMN02745723_1174</name>
</gene>
<keyword evidence="1" id="KW-0472">Membrane</keyword>
<evidence type="ECO:0000256" key="1">
    <source>
        <dbReference type="SAM" id="Phobius"/>
    </source>
</evidence>
<reference evidence="2 3" key="1">
    <citation type="submission" date="2016-10" db="EMBL/GenBank/DDBJ databases">
        <authorList>
            <person name="Varghese N."/>
            <person name="Submissions S."/>
        </authorList>
    </citation>
    <scope>NUCLEOTIDE SEQUENCE [LARGE SCALE GENOMIC DNA]</scope>
    <source>
        <strain evidence="2 3">DSM 5563</strain>
    </source>
</reference>
<dbReference type="InterPro" id="IPR036937">
    <property type="entry name" value="Adhesion_dom_fimbrial_sf"/>
</dbReference>
<dbReference type="RefSeq" id="WP_248296116.1">
    <property type="nucleotide sequence ID" value="NZ_FOLW01000017.1"/>
</dbReference>
<organism evidence="2 3">
    <name type="scientific">Pragia fontium DSM 5563 = ATCC 49100</name>
    <dbReference type="NCBI Taxonomy" id="1122977"/>
    <lineage>
        <taxon>Bacteria</taxon>
        <taxon>Pseudomonadati</taxon>
        <taxon>Pseudomonadota</taxon>
        <taxon>Gammaproteobacteria</taxon>
        <taxon>Enterobacterales</taxon>
        <taxon>Budviciaceae</taxon>
        <taxon>Pragia</taxon>
    </lineage>
</organism>
<evidence type="ECO:0008006" key="4">
    <source>
        <dbReference type="Google" id="ProtNLM"/>
    </source>
</evidence>
<dbReference type="Proteomes" id="UP000226420">
    <property type="component" value="Unassembled WGS sequence"/>
</dbReference>
<dbReference type="AlphaFoldDB" id="A0AAJ4WDF3"/>
<keyword evidence="1" id="KW-0812">Transmembrane</keyword>
<dbReference type="Gene3D" id="2.60.40.1090">
    <property type="entry name" value="Fimbrial-type adhesion domain"/>
    <property type="match status" value="1"/>
</dbReference>
<name>A0AAJ4WDF3_9GAMM</name>
<sequence length="376" mass="40222">MNLIYRQDVLSSDWINHKKIVCATYMYLLFFGLMAPLQAETITIGKGSGIVWEGMPFDVKLAGTMDSSSLLTSYGLASISTSKSTCISSSELKLVNGYLVYPIGQGVGIIPRATVLANYKTDNGTVETLNGTIGLPITSATAGKTTITNPVGLYQWCLPPRMTAINKFYDISYNRTSRGVGTWVIIADGTQTSSEVNLEPLYYSSYSSTYTGDRIVQIFPSNITLRISTLECTINTTANIDFSTVTYSKTPGAELGQKSYPIVVNCGQASDKISANINLQFRAISGLYNGQATRLALNQGGGYITGEMDTGTTGGGACNMTTGLPFNNTPVKIGNINATDSNKSISNRLTWRLCSGGSRLPVGAVTASAEMLVTFN</sequence>
<evidence type="ECO:0000313" key="3">
    <source>
        <dbReference type="Proteomes" id="UP000226420"/>
    </source>
</evidence>
<dbReference type="EMBL" id="FOLW01000017">
    <property type="protein sequence ID" value="SFD41086.1"/>
    <property type="molecule type" value="Genomic_DNA"/>
</dbReference>
<evidence type="ECO:0000313" key="2">
    <source>
        <dbReference type="EMBL" id="SFD41086.1"/>
    </source>
</evidence>